<dbReference type="GO" id="GO:0005886">
    <property type="term" value="C:plasma membrane"/>
    <property type="evidence" value="ECO:0007669"/>
    <property type="project" value="TreeGrafter"/>
</dbReference>
<feature type="domain" description="Cationic amino acid transporter C-terminal" evidence="3">
    <location>
        <begin position="85"/>
        <end position="135"/>
    </location>
</feature>
<keyword evidence="2" id="KW-1133">Transmembrane helix</keyword>
<dbReference type="OrthoDB" id="3900342at2759"/>
<gene>
    <name evidence="4" type="ORF">AMK59_2319</name>
</gene>
<feature type="region of interest" description="Disordered" evidence="1">
    <location>
        <begin position="227"/>
        <end position="278"/>
    </location>
</feature>
<evidence type="ECO:0000313" key="4">
    <source>
        <dbReference type="EMBL" id="KRT85863.1"/>
    </source>
</evidence>
<dbReference type="AlphaFoldDB" id="A0A0T6BG57"/>
<protein>
    <recommendedName>
        <fullName evidence="3">Cationic amino acid transporter C-terminal domain-containing protein</fullName>
    </recommendedName>
</protein>
<name>A0A0T6BG57_9SCAR</name>
<dbReference type="GO" id="GO:0015171">
    <property type="term" value="F:amino acid transmembrane transporter activity"/>
    <property type="evidence" value="ECO:0007669"/>
    <property type="project" value="TreeGrafter"/>
</dbReference>
<comment type="caution">
    <text evidence="4">The sequence shown here is derived from an EMBL/GenBank/DDBJ whole genome shotgun (WGS) entry which is preliminary data.</text>
</comment>
<dbReference type="InterPro" id="IPR029485">
    <property type="entry name" value="CAT_C"/>
</dbReference>
<proteinExistence type="predicted"/>
<evidence type="ECO:0000259" key="3">
    <source>
        <dbReference type="Pfam" id="PF13906"/>
    </source>
</evidence>
<evidence type="ECO:0000256" key="1">
    <source>
        <dbReference type="SAM" id="MobiDB-lite"/>
    </source>
</evidence>
<evidence type="ECO:0000313" key="5">
    <source>
        <dbReference type="Proteomes" id="UP000051574"/>
    </source>
</evidence>
<dbReference type="PANTHER" id="PTHR43243:SF17">
    <property type="entry name" value="CATIONIC AMINO ACID TRANSPORTER-RELATED"/>
    <property type="match status" value="1"/>
</dbReference>
<dbReference type="Pfam" id="PF13906">
    <property type="entry name" value="AA_permease_C"/>
    <property type="match status" value="1"/>
</dbReference>
<dbReference type="PANTHER" id="PTHR43243">
    <property type="entry name" value="INNER MEMBRANE TRANSPORTER YGJI-RELATED"/>
    <property type="match status" value="1"/>
</dbReference>
<keyword evidence="2" id="KW-0472">Membrane</keyword>
<dbReference type="Proteomes" id="UP000051574">
    <property type="component" value="Unassembled WGS sequence"/>
</dbReference>
<feature type="transmembrane region" description="Helical" evidence="2">
    <location>
        <begin position="57"/>
        <end position="73"/>
    </location>
</feature>
<dbReference type="Gene3D" id="1.20.1740.10">
    <property type="entry name" value="Amino acid/polyamine transporter I"/>
    <property type="match status" value="1"/>
</dbReference>
<feature type="transmembrane region" description="Helical" evidence="2">
    <location>
        <begin position="85"/>
        <end position="106"/>
    </location>
</feature>
<dbReference type="EMBL" id="LJIG01001077">
    <property type="protein sequence ID" value="KRT85863.1"/>
    <property type="molecule type" value="Genomic_DNA"/>
</dbReference>
<sequence>AATYLCPAIFPWVDTGPATEESGMFVMKMVGVLYLLIFIFDLIIVCGMHNMTGATTFFMFLFLFAIIGVLLAISRKPQNRNTLMFMTPGLPFVPAIAITVNIYLILKLSILTLVRFTIWMTLGFIMYFYYGIKNSTLEEGTESDQNIELTVTDIEKPKFNEQPQYTQTLDQNIYSQNQINYEWDPNVSWEQNTWSQSPMENQWSQPNSQQYQVEQQYNIQTNNTKSVINKTSSSSRPIPPRPPSRPVPPRPSPVDPSPQSPASSSLFISESAFPTWDD</sequence>
<feature type="compositionally biased region" description="Pro residues" evidence="1">
    <location>
        <begin position="237"/>
        <end position="259"/>
    </location>
</feature>
<feature type="transmembrane region" description="Helical" evidence="2">
    <location>
        <begin position="112"/>
        <end position="130"/>
    </location>
</feature>
<feature type="transmembrane region" description="Helical" evidence="2">
    <location>
        <begin position="32"/>
        <end position="51"/>
    </location>
</feature>
<organism evidence="4 5">
    <name type="scientific">Oryctes borbonicus</name>
    <dbReference type="NCBI Taxonomy" id="1629725"/>
    <lineage>
        <taxon>Eukaryota</taxon>
        <taxon>Metazoa</taxon>
        <taxon>Ecdysozoa</taxon>
        <taxon>Arthropoda</taxon>
        <taxon>Hexapoda</taxon>
        <taxon>Insecta</taxon>
        <taxon>Pterygota</taxon>
        <taxon>Neoptera</taxon>
        <taxon>Endopterygota</taxon>
        <taxon>Coleoptera</taxon>
        <taxon>Polyphaga</taxon>
        <taxon>Scarabaeiformia</taxon>
        <taxon>Scarabaeidae</taxon>
        <taxon>Dynastinae</taxon>
        <taxon>Oryctes</taxon>
    </lineage>
</organism>
<keyword evidence="5" id="KW-1185">Reference proteome</keyword>
<feature type="non-terminal residue" evidence="4">
    <location>
        <position position="1"/>
    </location>
</feature>
<evidence type="ECO:0000256" key="2">
    <source>
        <dbReference type="SAM" id="Phobius"/>
    </source>
</evidence>
<keyword evidence="2" id="KW-0812">Transmembrane</keyword>
<accession>A0A0T6BG57</accession>
<reference evidence="4 5" key="1">
    <citation type="submission" date="2015-09" db="EMBL/GenBank/DDBJ databases">
        <title>Draft genome of the scarab beetle Oryctes borbonicus.</title>
        <authorList>
            <person name="Meyer J.M."/>
            <person name="Markov G.V."/>
            <person name="Baskaran P."/>
            <person name="Herrmann M."/>
            <person name="Sommer R.J."/>
            <person name="Roedelsperger C."/>
        </authorList>
    </citation>
    <scope>NUCLEOTIDE SEQUENCE [LARGE SCALE GENOMIC DNA]</scope>
    <source>
        <strain evidence="4">OB123</strain>
        <tissue evidence="4">Whole animal</tissue>
    </source>
</reference>